<evidence type="ECO:0000313" key="8">
    <source>
        <dbReference type="Proteomes" id="UP000247609"/>
    </source>
</evidence>
<dbReference type="InterPro" id="IPR012951">
    <property type="entry name" value="BBE"/>
</dbReference>
<comment type="cofactor">
    <cofactor evidence="1">
        <name>FAD</name>
        <dbReference type="ChEBI" id="CHEBI:57692"/>
    </cofactor>
</comment>
<organism evidence="7 8">
    <name type="scientific">Novacetimonas pomaceti</name>
    <dbReference type="NCBI Taxonomy" id="2021998"/>
    <lineage>
        <taxon>Bacteria</taxon>
        <taxon>Pseudomonadati</taxon>
        <taxon>Pseudomonadota</taxon>
        <taxon>Alphaproteobacteria</taxon>
        <taxon>Acetobacterales</taxon>
        <taxon>Acetobacteraceae</taxon>
        <taxon>Novacetimonas</taxon>
    </lineage>
</organism>
<evidence type="ECO:0000256" key="5">
    <source>
        <dbReference type="ARBA" id="ARBA00023002"/>
    </source>
</evidence>
<dbReference type="AlphaFoldDB" id="A0A318QAI0"/>
<dbReference type="SUPFAM" id="SSF56176">
    <property type="entry name" value="FAD-binding/transporter-associated domain-like"/>
    <property type="match status" value="1"/>
</dbReference>
<dbReference type="Proteomes" id="UP000247609">
    <property type="component" value="Unassembled WGS sequence"/>
</dbReference>
<accession>A0A318QAI0</accession>
<evidence type="ECO:0000256" key="2">
    <source>
        <dbReference type="ARBA" id="ARBA00005466"/>
    </source>
</evidence>
<comment type="similarity">
    <text evidence="2">Belongs to the oxygen-dependent FAD-linked oxidoreductase family.</text>
</comment>
<comment type="caution">
    <text evidence="7">The sequence shown here is derived from an EMBL/GenBank/DDBJ whole genome shotgun (WGS) entry which is preliminary data.</text>
</comment>
<feature type="domain" description="FAD-binding PCMH-type" evidence="6">
    <location>
        <begin position="103"/>
        <end position="286"/>
    </location>
</feature>
<evidence type="ECO:0000256" key="4">
    <source>
        <dbReference type="ARBA" id="ARBA00022827"/>
    </source>
</evidence>
<dbReference type="EMBL" id="NOXG01000007">
    <property type="protein sequence ID" value="PYD75630.1"/>
    <property type="molecule type" value="Genomic_DNA"/>
</dbReference>
<keyword evidence="5" id="KW-0560">Oxidoreductase</keyword>
<dbReference type="Pfam" id="PF01565">
    <property type="entry name" value="FAD_binding_4"/>
    <property type="match status" value="1"/>
</dbReference>
<dbReference type="InterPro" id="IPR006094">
    <property type="entry name" value="Oxid_FAD_bind_N"/>
</dbReference>
<evidence type="ECO:0000313" key="7">
    <source>
        <dbReference type="EMBL" id="PYD75630.1"/>
    </source>
</evidence>
<sequence>MGGKTTSGRTELPRRALLGIGAALPFLGPPASQGVARADTRSAPGAWPDAAVWQSLRAQVGGRLSAIAAPDFNDPHLAGQLSSPFFIRDQAALTQSSGWVDGWQAAPGAYAVRARDASDVAATVRFAARHGVRPVIRGGGHSYLGGSNAAGGLLVWTRDMNGIVMHDRFVPAGSQAAPVQAVSLGAGCIWLEAYDAVTTRAGRYVQGGGCTTVGVAGFVQGGGFGSFSKQYGTGAGSLLEAEIVTADGRVRTVNDAREPDLFRALKGGGGGTFGVLTRLTLQTHPLPATFGLVHWQVRARSDAGFRRLLAAFVDTYATRLFNRHWGEQARAGSGNRLELFMTLQDLDARAARECWRDLERFVADNAREYEIEAPFELTVLPARRIWDGDWLRLHAPSLVMADTRPGASPGQWWWAGNTGEVGTFWHGYQSMWLPASLLDRGRRGAFTDAWFASSRHWPVSLHFNKGLAGGTEEAIMRTRQTVMNPQVLDAFALAIIAGEGKPAYAGVSGEALAQARSDRERIDRASARLRRIVPGAGSYISESDYHLAGWRQACWGAHYEHLARVRRRYDPQGLFRVHHGVGT</sequence>
<evidence type="ECO:0000256" key="3">
    <source>
        <dbReference type="ARBA" id="ARBA00022630"/>
    </source>
</evidence>
<reference evidence="7 8" key="1">
    <citation type="submission" date="2017-07" db="EMBL/GenBank/DDBJ databases">
        <title>A draft genome sequence of Komagataeibacter sp. T5K1.</title>
        <authorList>
            <person name="Skraban J."/>
            <person name="Cleenwerck I."/>
            <person name="Vandamme P."/>
            <person name="Trcek J."/>
        </authorList>
    </citation>
    <scope>NUCLEOTIDE SEQUENCE [LARGE SCALE GENOMIC DNA]</scope>
    <source>
        <strain evidence="7 8">T5K1</strain>
    </source>
</reference>
<protein>
    <submittedName>
        <fullName evidence="7">FAD-linked oxidoreductase</fullName>
    </submittedName>
</protein>
<dbReference type="InterPro" id="IPR016166">
    <property type="entry name" value="FAD-bd_PCMH"/>
</dbReference>
<dbReference type="InterPro" id="IPR050416">
    <property type="entry name" value="FAD-linked_Oxidoreductase"/>
</dbReference>
<dbReference type="GO" id="GO:0016491">
    <property type="term" value="F:oxidoreductase activity"/>
    <property type="evidence" value="ECO:0007669"/>
    <property type="project" value="UniProtKB-KW"/>
</dbReference>
<dbReference type="InterPro" id="IPR036318">
    <property type="entry name" value="FAD-bd_PCMH-like_sf"/>
</dbReference>
<evidence type="ECO:0000256" key="1">
    <source>
        <dbReference type="ARBA" id="ARBA00001974"/>
    </source>
</evidence>
<proteinExistence type="inferred from homology"/>
<dbReference type="Pfam" id="PF08031">
    <property type="entry name" value="BBE"/>
    <property type="match status" value="1"/>
</dbReference>
<dbReference type="GO" id="GO:0071949">
    <property type="term" value="F:FAD binding"/>
    <property type="evidence" value="ECO:0007669"/>
    <property type="project" value="InterPro"/>
</dbReference>
<keyword evidence="3" id="KW-0285">Flavoprotein</keyword>
<dbReference type="PANTHER" id="PTHR42973">
    <property type="entry name" value="BINDING OXIDOREDUCTASE, PUTATIVE (AFU_ORTHOLOGUE AFUA_1G17690)-RELATED"/>
    <property type="match status" value="1"/>
</dbReference>
<evidence type="ECO:0000259" key="6">
    <source>
        <dbReference type="PROSITE" id="PS51387"/>
    </source>
</evidence>
<dbReference type="RefSeq" id="WP_110530187.1">
    <property type="nucleotide sequence ID" value="NZ_NOXG01000007.1"/>
</dbReference>
<dbReference type="InterPro" id="IPR016169">
    <property type="entry name" value="FAD-bd_PCMH_sub2"/>
</dbReference>
<dbReference type="PROSITE" id="PS51387">
    <property type="entry name" value="FAD_PCMH"/>
    <property type="match status" value="1"/>
</dbReference>
<dbReference type="Gene3D" id="3.30.465.10">
    <property type="match status" value="1"/>
</dbReference>
<name>A0A318QAI0_9PROT</name>
<gene>
    <name evidence="7" type="ORF">CFR71_08745</name>
</gene>
<dbReference type="PANTHER" id="PTHR42973:SF39">
    <property type="entry name" value="FAD-BINDING PCMH-TYPE DOMAIN-CONTAINING PROTEIN"/>
    <property type="match status" value="1"/>
</dbReference>
<keyword evidence="4" id="KW-0274">FAD</keyword>